<evidence type="ECO:0000256" key="14">
    <source>
        <dbReference type="ARBA" id="ARBA00063408"/>
    </source>
</evidence>
<keyword evidence="7" id="KW-0282">Flagellum</keyword>
<evidence type="ECO:0000256" key="18">
    <source>
        <dbReference type="SAM" id="MobiDB-lite"/>
    </source>
</evidence>
<dbReference type="InterPro" id="IPR019821">
    <property type="entry name" value="Kinesin_motor_CS"/>
</dbReference>
<name>A0A851XBQ9_EOLRO</name>
<reference evidence="20" key="1">
    <citation type="submission" date="2019-09" db="EMBL/GenBank/DDBJ databases">
        <title>Bird 10,000 Genomes (B10K) Project - Family phase.</title>
        <authorList>
            <person name="Zhang G."/>
        </authorList>
    </citation>
    <scope>NUCLEOTIDE SEQUENCE</scope>
    <source>
        <strain evidence="20">B10K-DU-025-06</strain>
        <tissue evidence="20">Mixed tissue sample</tissue>
    </source>
</reference>
<evidence type="ECO:0000256" key="10">
    <source>
        <dbReference type="ARBA" id="ARBA00023175"/>
    </source>
</evidence>
<dbReference type="InterPro" id="IPR027417">
    <property type="entry name" value="P-loop_NTPase"/>
</dbReference>
<dbReference type="PROSITE" id="PS00411">
    <property type="entry name" value="KINESIN_MOTOR_1"/>
    <property type="match status" value="1"/>
</dbReference>
<organism evidence="20 21">
    <name type="scientific">Eolophus roseicapilla</name>
    <name type="common">Galah cockatoo</name>
    <name type="synonym">Cacatua roseicapilla</name>
    <dbReference type="NCBI Taxonomy" id="176039"/>
    <lineage>
        <taxon>Eukaryota</taxon>
        <taxon>Metazoa</taxon>
        <taxon>Chordata</taxon>
        <taxon>Craniata</taxon>
        <taxon>Vertebrata</taxon>
        <taxon>Euteleostomi</taxon>
        <taxon>Archelosauria</taxon>
        <taxon>Archosauria</taxon>
        <taxon>Dinosauria</taxon>
        <taxon>Saurischia</taxon>
        <taxon>Theropoda</taxon>
        <taxon>Coelurosauria</taxon>
        <taxon>Aves</taxon>
        <taxon>Neognathae</taxon>
        <taxon>Neoaves</taxon>
        <taxon>Telluraves</taxon>
        <taxon>Australaves</taxon>
        <taxon>Psittaciformes</taxon>
        <taxon>Cacatuidae</taxon>
        <taxon>Eolophus</taxon>
    </lineage>
</organism>
<dbReference type="SUPFAM" id="SSF52540">
    <property type="entry name" value="P-loop containing nucleoside triphosphate hydrolases"/>
    <property type="match status" value="1"/>
</dbReference>
<keyword evidence="11" id="KW-0206">Cytoskeleton</keyword>
<evidence type="ECO:0000256" key="4">
    <source>
        <dbReference type="ARBA" id="ARBA00022701"/>
    </source>
</evidence>
<evidence type="ECO:0000256" key="11">
    <source>
        <dbReference type="ARBA" id="ARBA00023212"/>
    </source>
</evidence>
<feature type="binding site" evidence="15">
    <location>
        <begin position="94"/>
        <end position="101"/>
    </location>
    <ligand>
        <name>ATP</name>
        <dbReference type="ChEBI" id="CHEBI:30616"/>
    </ligand>
</feature>
<dbReference type="Pfam" id="PF23735">
    <property type="entry name" value="KIF9"/>
    <property type="match status" value="1"/>
</dbReference>
<evidence type="ECO:0000256" key="12">
    <source>
        <dbReference type="ARBA" id="ARBA00023273"/>
    </source>
</evidence>
<evidence type="ECO:0000259" key="19">
    <source>
        <dbReference type="PROSITE" id="PS50067"/>
    </source>
</evidence>
<comment type="subunit">
    <text evidence="14">Interacts with HYDIN.</text>
</comment>
<keyword evidence="21" id="KW-1185">Reference proteome</keyword>
<feature type="region of interest" description="Disordered" evidence="18">
    <location>
        <begin position="552"/>
        <end position="577"/>
    </location>
</feature>
<keyword evidence="6 15" id="KW-0067">ATP-binding</keyword>
<evidence type="ECO:0000256" key="17">
    <source>
        <dbReference type="SAM" id="Coils"/>
    </source>
</evidence>
<dbReference type="Gene3D" id="3.40.850.10">
    <property type="entry name" value="Kinesin motor domain"/>
    <property type="match status" value="1"/>
</dbReference>
<dbReference type="SMART" id="SM00129">
    <property type="entry name" value="KISc"/>
    <property type="match status" value="1"/>
</dbReference>
<keyword evidence="2" id="KW-0963">Cytoplasm</keyword>
<evidence type="ECO:0000256" key="8">
    <source>
        <dbReference type="ARBA" id="ARBA00023054"/>
    </source>
</evidence>
<evidence type="ECO:0000256" key="1">
    <source>
        <dbReference type="ARBA" id="ARBA00004611"/>
    </source>
</evidence>
<dbReference type="AlphaFoldDB" id="A0A851XBQ9"/>
<evidence type="ECO:0000313" key="20">
    <source>
        <dbReference type="EMBL" id="NXD63025.1"/>
    </source>
</evidence>
<dbReference type="GO" id="GO:0003777">
    <property type="term" value="F:microtubule motor activity"/>
    <property type="evidence" value="ECO:0007669"/>
    <property type="project" value="InterPro"/>
</dbReference>
<keyword evidence="3" id="KW-0597">Phosphoprotein</keyword>
<evidence type="ECO:0000256" key="3">
    <source>
        <dbReference type="ARBA" id="ARBA00022553"/>
    </source>
</evidence>
<gene>
    <name evidence="20" type="primary">Kif9</name>
    <name evidence="20" type="ORF">EOLROS_R00433</name>
</gene>
<keyword evidence="4 16" id="KW-0493">Microtubule</keyword>
<keyword evidence="12" id="KW-0966">Cell projection</keyword>
<keyword evidence="9" id="KW-0969">Cilium</keyword>
<dbReference type="InterPro" id="IPR036961">
    <property type="entry name" value="Kinesin_motor_dom_sf"/>
</dbReference>
<feature type="region of interest" description="Disordered" evidence="18">
    <location>
        <begin position="482"/>
        <end position="525"/>
    </location>
</feature>
<dbReference type="PROSITE" id="PS50067">
    <property type="entry name" value="KINESIN_MOTOR_2"/>
    <property type="match status" value="1"/>
</dbReference>
<dbReference type="PRINTS" id="PR00380">
    <property type="entry name" value="KINESINHEAVY"/>
</dbReference>
<dbReference type="GO" id="GO:0007018">
    <property type="term" value="P:microtubule-based movement"/>
    <property type="evidence" value="ECO:0007669"/>
    <property type="project" value="InterPro"/>
</dbReference>
<protein>
    <recommendedName>
        <fullName evidence="16">Kinesin-like protein</fullName>
    </recommendedName>
</protein>
<feature type="compositionally biased region" description="Basic and acidic residues" evidence="18">
    <location>
        <begin position="504"/>
        <end position="514"/>
    </location>
</feature>
<comment type="similarity">
    <text evidence="15 16">Belongs to the TRAFAC class myosin-kinesin ATPase superfamily. Kinesin family.</text>
</comment>
<comment type="subcellular location">
    <subcellularLocation>
        <location evidence="1">Cytoplasm</location>
        <location evidence="1">Cytoskeleton</location>
        <location evidence="1">Flagellum axoneme</location>
    </subcellularLocation>
</comment>
<dbReference type="PANTHER" id="PTHR47968:SF62">
    <property type="entry name" value="KINESIN FAMILY MEMBER 5A"/>
    <property type="match status" value="1"/>
</dbReference>
<dbReference type="InterPro" id="IPR056524">
    <property type="entry name" value="KIF6/9_C"/>
</dbReference>
<evidence type="ECO:0000256" key="5">
    <source>
        <dbReference type="ARBA" id="ARBA00022741"/>
    </source>
</evidence>
<dbReference type="GO" id="GO:0005874">
    <property type="term" value="C:microtubule"/>
    <property type="evidence" value="ECO:0007669"/>
    <property type="project" value="UniProtKB-KW"/>
</dbReference>
<feature type="coiled-coil region" evidence="17">
    <location>
        <begin position="660"/>
        <end position="697"/>
    </location>
</feature>
<keyword evidence="10 15" id="KW-0505">Motor protein</keyword>
<feature type="domain" description="Kinesin motor" evidence="19">
    <location>
        <begin position="7"/>
        <end position="347"/>
    </location>
</feature>
<dbReference type="InterPro" id="IPR027640">
    <property type="entry name" value="Kinesin-like_fam"/>
</dbReference>
<dbReference type="PANTHER" id="PTHR47968">
    <property type="entry name" value="CENTROMERE PROTEIN E"/>
    <property type="match status" value="1"/>
</dbReference>
<evidence type="ECO:0000256" key="9">
    <source>
        <dbReference type="ARBA" id="ARBA00023069"/>
    </source>
</evidence>
<feature type="compositionally biased region" description="Low complexity" evidence="18">
    <location>
        <begin position="559"/>
        <end position="570"/>
    </location>
</feature>
<feature type="non-terminal residue" evidence="20">
    <location>
        <position position="1"/>
    </location>
</feature>
<dbReference type="Pfam" id="PF00225">
    <property type="entry name" value="Kinesin"/>
    <property type="match status" value="1"/>
</dbReference>
<evidence type="ECO:0000313" key="21">
    <source>
        <dbReference type="Proteomes" id="UP000637704"/>
    </source>
</evidence>
<keyword evidence="5 15" id="KW-0547">Nucleotide-binding</keyword>
<dbReference type="EMBL" id="WBNI01000050">
    <property type="protein sequence ID" value="NXD63025.1"/>
    <property type="molecule type" value="Genomic_DNA"/>
</dbReference>
<dbReference type="GO" id="GO:0005524">
    <property type="term" value="F:ATP binding"/>
    <property type="evidence" value="ECO:0007669"/>
    <property type="project" value="UniProtKB-UniRule"/>
</dbReference>
<dbReference type="InterPro" id="IPR001752">
    <property type="entry name" value="Kinesin_motor_dom"/>
</dbReference>
<feature type="non-terminal residue" evidence="20">
    <location>
        <position position="739"/>
    </location>
</feature>
<keyword evidence="8 17" id="KW-0175">Coiled coil</keyword>
<evidence type="ECO:0000256" key="6">
    <source>
        <dbReference type="ARBA" id="ARBA00022840"/>
    </source>
</evidence>
<evidence type="ECO:0000256" key="15">
    <source>
        <dbReference type="PROSITE-ProRule" id="PRU00283"/>
    </source>
</evidence>
<comment type="function">
    <text evidence="13">Essential for normal male fertility and for progressive motility of spermatozoa.</text>
</comment>
<comment type="caution">
    <text evidence="20">The sequence shown here is derived from an EMBL/GenBank/DDBJ whole genome shotgun (WGS) entry which is preliminary data.</text>
</comment>
<evidence type="ECO:0000256" key="13">
    <source>
        <dbReference type="ARBA" id="ARBA00059553"/>
    </source>
</evidence>
<dbReference type="Proteomes" id="UP000637704">
    <property type="component" value="Unassembled WGS sequence"/>
</dbReference>
<proteinExistence type="inferred from homology"/>
<dbReference type="FunFam" id="3.40.850.10:FF:000040">
    <property type="entry name" value="Kinesin-like protein"/>
    <property type="match status" value="1"/>
</dbReference>
<accession>A0A851XBQ9</accession>
<dbReference type="GO" id="GO:0008017">
    <property type="term" value="F:microtubule binding"/>
    <property type="evidence" value="ECO:0007669"/>
    <property type="project" value="InterPro"/>
</dbReference>
<evidence type="ECO:0000256" key="2">
    <source>
        <dbReference type="ARBA" id="ARBA00022490"/>
    </source>
</evidence>
<evidence type="ECO:0000256" key="7">
    <source>
        <dbReference type="ARBA" id="ARBA00022846"/>
    </source>
</evidence>
<sequence length="739" mass="84166">MDLVRKRVHTFVRVKPTADFAQDMIKFGPDNKSIEMCLKKDAKKEAMNSRQTNWSFRMDGVLHNTSQEQVYETVAKKLVSEALIGYNGTIMCYGQTGAGKTYTMMGTNADYKHRGIIPRAIQQVFKATAESTDPLITVRISYLEIYNETLFDLLSTVTSNGSSDMQMAIVDYPEGVYVKGLSIHTVSLEEDALSLLFEARENKYYTSSNLIAEHALNKHSSRSHCIFTIYIESRFRFFSDVKCVNSKITLIDLAGSERLSKSGSEGQLLKEAMYINKSLSFLEQVVTALADPKRDHIPFRQSKLTYVLKDSLGGNCNTVLVANVCGEAAHVEHTLSSLRFATRIKWITTEPVLNETYDQEGTVKALEKEIALLKQELVIHDSLANRSLVTYDPLSDVQIEEIKSQVHRYLKGAIDEIDIVNLRQIQEVFKQFKLILSQQECEVEARLRSKYALIDKNDFVTIAALHEAGVVDVDGHLVQEEDEQAFDTRAAPSSRRGRKKKSRRNGETSRKEGTRSNLSWKDVEGDLPSKSQVTFSTKDLDVKEVPRDQDTANIDAELSKPSPVEVSQQPSSPPPKPAAFEMFKEEYGSEISRIFKGNKSILLDRKKRRSMVTQRINSIKLEMESIKKALEDQQQERWQQGEYVDEKGHIIIDEKEFLHIVKLKELKEEYRSSYAELQDLKAEIEYCQDLVNKCRNKLISEFEIWYNESFLIPKDVQEALKPGGNIRPGMIPINRVMCL</sequence>
<evidence type="ECO:0000256" key="16">
    <source>
        <dbReference type="RuleBase" id="RU000394"/>
    </source>
</evidence>